<evidence type="ECO:0000256" key="2">
    <source>
        <dbReference type="SAM" id="Phobius"/>
    </source>
</evidence>
<feature type="region of interest" description="Disordered" evidence="1">
    <location>
        <begin position="114"/>
        <end position="133"/>
    </location>
</feature>
<protein>
    <submittedName>
        <fullName evidence="3">Uncharacterized protein</fullName>
    </submittedName>
</protein>
<reference evidence="3" key="1">
    <citation type="submission" date="2018-06" db="EMBL/GenBank/DDBJ databases">
        <authorList>
            <person name="Zhirakovskaya E."/>
        </authorList>
    </citation>
    <scope>NUCLEOTIDE SEQUENCE</scope>
</reference>
<dbReference type="EMBL" id="UOEZ01000050">
    <property type="protein sequence ID" value="VAW37136.1"/>
    <property type="molecule type" value="Genomic_DNA"/>
</dbReference>
<accession>A0A3B0VXZ5</accession>
<gene>
    <name evidence="3" type="ORF">MNBD_DELTA02-1238</name>
</gene>
<evidence type="ECO:0000256" key="1">
    <source>
        <dbReference type="SAM" id="MobiDB-lite"/>
    </source>
</evidence>
<keyword evidence="2" id="KW-0472">Membrane</keyword>
<dbReference type="AlphaFoldDB" id="A0A3B0VXZ5"/>
<organism evidence="3">
    <name type="scientific">hydrothermal vent metagenome</name>
    <dbReference type="NCBI Taxonomy" id="652676"/>
    <lineage>
        <taxon>unclassified sequences</taxon>
        <taxon>metagenomes</taxon>
        <taxon>ecological metagenomes</taxon>
    </lineage>
</organism>
<evidence type="ECO:0000313" key="3">
    <source>
        <dbReference type="EMBL" id="VAW37136.1"/>
    </source>
</evidence>
<name>A0A3B0VXZ5_9ZZZZ</name>
<keyword evidence="2" id="KW-1133">Transmembrane helix</keyword>
<keyword evidence="2" id="KW-0812">Transmembrane</keyword>
<proteinExistence type="predicted"/>
<feature type="transmembrane region" description="Helical" evidence="2">
    <location>
        <begin position="6"/>
        <end position="27"/>
    </location>
</feature>
<sequence length="133" mass="14300">MKKIILGIIFGCIIFIVFLSFGGAGYVKSLGKQTVEVGKKLEGYEKELERGKKLGAKKAAAVTKGVKDAYEKTKEKAGRSVEWTKESAQAVADTTRGGAGKTVRWTKDEIGRSIDGAKETMVGGGGKDKKDKR</sequence>